<keyword evidence="3" id="KW-0808">Transferase</keyword>
<evidence type="ECO:0000313" key="5">
    <source>
        <dbReference type="EMBL" id="KAA8909706.1"/>
    </source>
</evidence>
<accession>A0A642V106</accession>
<dbReference type="VEuPathDB" id="FungiDB:TRICI_004415"/>
<proteinExistence type="inferred from homology"/>
<sequence length="346" mass="41404">MKDDEKKSWRGSGWKPRAHNWSGRRRSIWKNLDQARTAVINFMMRRKILVALFAVLSMLSLFTAVPFLPHFNWGSGKYVIILAANEGGGVMQWKGAKEWSVERSSIANKKAYAERHGYHLAIKDVSAKKRYAHEWRESWEKVDIIKQTMRQFPNAEWFWWLDLHTYIMEPQVSLDKQVFNNLYNNTYRDVSYFNPLNIPVHIPYVDYNQPVDLIVSQDCGGFNLGSFFIRRSEWTEKLLDIWWDPVFYEQKHMEWEHKEQDALEYLYTHEPWIRGRVGFIPLRKINAFPPGACADMENDPRLFYNQNDRDFVVNMAGCEWGRDCWGEMEYYKALNKKLHNKKFWFF</sequence>
<dbReference type="GO" id="GO:0006487">
    <property type="term" value="P:protein N-linked glycosylation"/>
    <property type="evidence" value="ECO:0007669"/>
    <property type="project" value="TreeGrafter"/>
</dbReference>
<organism evidence="5 6">
    <name type="scientific">Trichomonascus ciferrii</name>
    <dbReference type="NCBI Taxonomy" id="44093"/>
    <lineage>
        <taxon>Eukaryota</taxon>
        <taxon>Fungi</taxon>
        <taxon>Dikarya</taxon>
        <taxon>Ascomycota</taxon>
        <taxon>Saccharomycotina</taxon>
        <taxon>Dipodascomycetes</taxon>
        <taxon>Dipodascales</taxon>
        <taxon>Trichomonascaceae</taxon>
        <taxon>Trichomonascus</taxon>
        <taxon>Trichomonascus ciferrii complex</taxon>
    </lineage>
</organism>
<dbReference type="Gene3D" id="3.90.550.10">
    <property type="entry name" value="Spore Coat Polysaccharide Biosynthesis Protein SpsA, Chain A"/>
    <property type="match status" value="1"/>
</dbReference>
<comment type="caution">
    <text evidence="5">The sequence shown here is derived from an EMBL/GenBank/DDBJ whole genome shotgun (WGS) entry which is preliminary data.</text>
</comment>
<dbReference type="GO" id="GO:0016757">
    <property type="term" value="F:glycosyltransferase activity"/>
    <property type="evidence" value="ECO:0007669"/>
    <property type="project" value="UniProtKB-KW"/>
</dbReference>
<feature type="region of interest" description="Disordered" evidence="4">
    <location>
        <begin position="1"/>
        <end position="20"/>
    </location>
</feature>
<protein>
    <recommendedName>
        <fullName evidence="7">Alpha-1,6-mannosyltransferase MNN10</fullName>
    </recommendedName>
</protein>
<evidence type="ECO:0000256" key="4">
    <source>
        <dbReference type="SAM" id="MobiDB-lite"/>
    </source>
</evidence>
<evidence type="ECO:0000313" key="6">
    <source>
        <dbReference type="Proteomes" id="UP000761534"/>
    </source>
</evidence>
<dbReference type="PANTHER" id="PTHR31306:SF5">
    <property type="entry name" value="ALPHA-1,6-MANNOSYLTRANSFERASE MNN10-RELATED"/>
    <property type="match status" value="1"/>
</dbReference>
<dbReference type="Pfam" id="PF05637">
    <property type="entry name" value="Glyco_transf_34"/>
    <property type="match status" value="1"/>
</dbReference>
<dbReference type="OrthoDB" id="407658at2759"/>
<keyword evidence="2" id="KW-0328">Glycosyltransferase</keyword>
<evidence type="ECO:0000256" key="3">
    <source>
        <dbReference type="ARBA" id="ARBA00022679"/>
    </source>
</evidence>
<dbReference type="InterPro" id="IPR029044">
    <property type="entry name" value="Nucleotide-diphossugar_trans"/>
</dbReference>
<evidence type="ECO:0000256" key="1">
    <source>
        <dbReference type="ARBA" id="ARBA00005664"/>
    </source>
</evidence>
<name>A0A642V106_9ASCO</name>
<dbReference type="AlphaFoldDB" id="A0A642V106"/>
<gene>
    <name evidence="5" type="ORF">TRICI_004415</name>
</gene>
<dbReference type="InterPro" id="IPR008630">
    <property type="entry name" value="Glyco_trans_34"/>
</dbReference>
<dbReference type="FunFam" id="3.90.550.10:FF:000117">
    <property type="entry name" value="Glycosyltransferase family 34 protein"/>
    <property type="match status" value="1"/>
</dbReference>
<dbReference type="Proteomes" id="UP000761534">
    <property type="component" value="Unassembled WGS sequence"/>
</dbReference>
<keyword evidence="6" id="KW-1185">Reference proteome</keyword>
<reference evidence="5" key="1">
    <citation type="journal article" date="2019" name="G3 (Bethesda)">
        <title>Genome Assemblies of Two Rare Opportunistic Yeast Pathogens: Diutina rugosa (syn. Candida rugosa) and Trichomonascus ciferrii (syn. Candida ciferrii).</title>
        <authorList>
            <person name="Mixao V."/>
            <person name="Saus E."/>
            <person name="Hansen A.P."/>
            <person name="Lass-Florl C."/>
            <person name="Gabaldon T."/>
        </authorList>
    </citation>
    <scope>NUCLEOTIDE SEQUENCE</scope>
    <source>
        <strain evidence="5">CBS 4856</strain>
    </source>
</reference>
<evidence type="ECO:0008006" key="7">
    <source>
        <dbReference type="Google" id="ProtNLM"/>
    </source>
</evidence>
<evidence type="ECO:0000256" key="2">
    <source>
        <dbReference type="ARBA" id="ARBA00022676"/>
    </source>
</evidence>
<comment type="similarity">
    <text evidence="1">Belongs to the glycosyltransferase 34 family.</text>
</comment>
<dbReference type="PANTHER" id="PTHR31306">
    <property type="entry name" value="ALPHA-1,6-MANNOSYLTRANSFERASE MNN11-RELATED"/>
    <property type="match status" value="1"/>
</dbReference>
<dbReference type="EMBL" id="SWFS01000335">
    <property type="protein sequence ID" value="KAA8909706.1"/>
    <property type="molecule type" value="Genomic_DNA"/>
</dbReference>
<dbReference type="GO" id="GO:0000139">
    <property type="term" value="C:Golgi membrane"/>
    <property type="evidence" value="ECO:0007669"/>
    <property type="project" value="TreeGrafter"/>
</dbReference>